<organism evidence="1 2">
    <name type="scientific">Actinomadura fulvescens</name>
    <dbReference type="NCBI Taxonomy" id="46160"/>
    <lineage>
        <taxon>Bacteria</taxon>
        <taxon>Bacillati</taxon>
        <taxon>Actinomycetota</taxon>
        <taxon>Actinomycetes</taxon>
        <taxon>Streptosporangiales</taxon>
        <taxon>Thermomonosporaceae</taxon>
        <taxon>Actinomadura</taxon>
    </lineage>
</organism>
<evidence type="ECO:0000313" key="1">
    <source>
        <dbReference type="EMBL" id="GAA2613530.1"/>
    </source>
</evidence>
<sequence>MGSPRRTECVRLDVRNHCTSGWISGLSPQSRTAAGPATPIIRTHPTAMPATLTRLTSDLATALGLDLDEVKDMDLDLGVNLL</sequence>
<keyword evidence="2" id="KW-1185">Reference proteome</keyword>
<evidence type="ECO:0000313" key="2">
    <source>
        <dbReference type="Proteomes" id="UP001501509"/>
    </source>
</evidence>
<gene>
    <name evidence="1" type="ORF">GCM10010411_55570</name>
</gene>
<protein>
    <recommendedName>
        <fullName evidence="3">Acyl carrier protein</fullName>
    </recommendedName>
</protein>
<evidence type="ECO:0008006" key="3">
    <source>
        <dbReference type="Google" id="ProtNLM"/>
    </source>
</evidence>
<name>A0ABP6CGR7_9ACTN</name>
<dbReference type="EMBL" id="BAAATD010000007">
    <property type="protein sequence ID" value="GAA2613530.1"/>
    <property type="molecule type" value="Genomic_DNA"/>
</dbReference>
<comment type="caution">
    <text evidence="1">The sequence shown here is derived from an EMBL/GenBank/DDBJ whole genome shotgun (WGS) entry which is preliminary data.</text>
</comment>
<dbReference type="Proteomes" id="UP001501509">
    <property type="component" value="Unassembled WGS sequence"/>
</dbReference>
<reference evidence="2" key="1">
    <citation type="journal article" date="2019" name="Int. J. Syst. Evol. Microbiol.">
        <title>The Global Catalogue of Microorganisms (GCM) 10K type strain sequencing project: providing services to taxonomists for standard genome sequencing and annotation.</title>
        <authorList>
            <consortium name="The Broad Institute Genomics Platform"/>
            <consortium name="The Broad Institute Genome Sequencing Center for Infectious Disease"/>
            <person name="Wu L."/>
            <person name="Ma J."/>
        </authorList>
    </citation>
    <scope>NUCLEOTIDE SEQUENCE [LARGE SCALE GENOMIC DNA]</scope>
    <source>
        <strain evidence="2">JCM 6833</strain>
    </source>
</reference>
<proteinExistence type="predicted"/>
<accession>A0ABP6CGR7</accession>